<feature type="region of interest" description="Disordered" evidence="1">
    <location>
        <begin position="23"/>
        <end position="49"/>
    </location>
</feature>
<dbReference type="Proteomes" id="UP001139447">
    <property type="component" value="Unassembled WGS sequence"/>
</dbReference>
<accession>A0A9X1VWH7</accession>
<evidence type="ECO:0000313" key="2">
    <source>
        <dbReference type="EMBL" id="MCJ0764530.1"/>
    </source>
</evidence>
<gene>
    <name evidence="2" type="ORF">MMF98_15030</name>
</gene>
<organism evidence="2 3">
    <name type="scientific">Variovorax terrae</name>
    <dbReference type="NCBI Taxonomy" id="2923278"/>
    <lineage>
        <taxon>Bacteria</taxon>
        <taxon>Pseudomonadati</taxon>
        <taxon>Pseudomonadota</taxon>
        <taxon>Betaproteobacteria</taxon>
        <taxon>Burkholderiales</taxon>
        <taxon>Comamonadaceae</taxon>
        <taxon>Variovorax</taxon>
    </lineage>
</organism>
<dbReference type="AlphaFoldDB" id="A0A9X1VWH7"/>
<dbReference type="RefSeq" id="WP_243307181.1">
    <property type="nucleotide sequence ID" value="NZ_JALGBI010000001.1"/>
</dbReference>
<proteinExistence type="predicted"/>
<keyword evidence="3" id="KW-1185">Reference proteome</keyword>
<sequence length="134" mass="14440">MSGIDNVSQLTAVMRAQVAALRQSVRSAPSKSAPHAPNRTESGSSQEPLDLARLVAQRVQSLDPQDPQRKRKALRIFLETVLLAELGIKLANDPAFLTMVDTVHRQMEADSDLAKAMDDAAAILLSKSPDAAPE</sequence>
<protein>
    <submittedName>
        <fullName evidence="2">Uncharacterized protein</fullName>
    </submittedName>
</protein>
<name>A0A9X1VWH7_9BURK</name>
<reference evidence="2" key="1">
    <citation type="submission" date="2022-03" db="EMBL/GenBank/DDBJ databases">
        <authorList>
            <person name="Woo C.Y."/>
        </authorList>
    </citation>
    <scope>NUCLEOTIDE SEQUENCE</scope>
    <source>
        <strain evidence="2">CYS-02</strain>
    </source>
</reference>
<evidence type="ECO:0000256" key="1">
    <source>
        <dbReference type="SAM" id="MobiDB-lite"/>
    </source>
</evidence>
<comment type="caution">
    <text evidence="2">The sequence shown here is derived from an EMBL/GenBank/DDBJ whole genome shotgun (WGS) entry which is preliminary data.</text>
</comment>
<evidence type="ECO:0000313" key="3">
    <source>
        <dbReference type="Proteomes" id="UP001139447"/>
    </source>
</evidence>
<dbReference type="EMBL" id="JALGBI010000001">
    <property type="protein sequence ID" value="MCJ0764530.1"/>
    <property type="molecule type" value="Genomic_DNA"/>
</dbReference>